<dbReference type="InterPro" id="IPR008538">
    <property type="entry name" value="Uma2"/>
</dbReference>
<dbReference type="EMBL" id="CADCTZ010000832">
    <property type="protein sequence ID" value="CAA9368175.1"/>
    <property type="molecule type" value="Genomic_DNA"/>
</dbReference>
<dbReference type="Pfam" id="PF05685">
    <property type="entry name" value="Uma2"/>
    <property type="match status" value="1"/>
</dbReference>
<dbReference type="InterPro" id="IPR012296">
    <property type="entry name" value="Nuclease_put_TT1808"/>
</dbReference>
<dbReference type="PANTHER" id="PTHR33352">
    <property type="entry name" value="SLR1095 PROTEIN"/>
    <property type="match status" value="1"/>
</dbReference>
<name>A0A6J4MT52_9CYAN</name>
<reference evidence="3" key="1">
    <citation type="submission" date="2020-02" db="EMBL/GenBank/DDBJ databases">
        <authorList>
            <person name="Meier V. D."/>
        </authorList>
    </citation>
    <scope>NUCLEOTIDE SEQUENCE</scope>
    <source>
        <strain evidence="3">AVDCRST_MAG84</strain>
    </source>
</reference>
<feature type="domain" description="Putative restriction endonuclease" evidence="2">
    <location>
        <begin position="41"/>
        <end position="144"/>
    </location>
</feature>
<proteinExistence type="predicted"/>
<evidence type="ECO:0000259" key="2">
    <source>
        <dbReference type="Pfam" id="PF05685"/>
    </source>
</evidence>
<dbReference type="PANTHER" id="PTHR33352:SF2">
    <property type="entry name" value="SLL0995 PROTEIN"/>
    <property type="match status" value="1"/>
</dbReference>
<protein>
    <recommendedName>
        <fullName evidence="2">Putative restriction endonuclease domain-containing protein</fullName>
    </recommendedName>
</protein>
<dbReference type="InterPro" id="IPR011335">
    <property type="entry name" value="Restrct_endonuc-II-like"/>
</dbReference>
<sequence>MVTQISSPTQQEVIYPDSDGLPIANNTDQFRWILVIEQNLEWMYANDENVFVAGDLFWYPIEGRPNIVNAPDVMVAFGRPKGRRGSYQQWNESGIAPQVVFEILSPGNTQDEMEKKLLFYDRHGVEEYYIYNPSNNQLRGWLRAEDGLDAIALMENWASPRLGIRFDLSGSQLQIYRPDGTRFFSYVEICQLLEEERQRAELAETALAEERQRAELAETSLAEERQRAELAETVLEEERRRSQILVERLREMGINPDELT</sequence>
<evidence type="ECO:0000313" key="3">
    <source>
        <dbReference type="EMBL" id="CAA9368175.1"/>
    </source>
</evidence>
<feature type="coiled-coil region" evidence="1">
    <location>
        <begin position="190"/>
        <end position="241"/>
    </location>
</feature>
<dbReference type="AlphaFoldDB" id="A0A6J4MT52"/>
<keyword evidence="1" id="KW-0175">Coiled coil</keyword>
<organism evidence="3">
    <name type="scientific">uncultured Microcoleus sp</name>
    <dbReference type="NCBI Taxonomy" id="259945"/>
    <lineage>
        <taxon>Bacteria</taxon>
        <taxon>Bacillati</taxon>
        <taxon>Cyanobacteriota</taxon>
        <taxon>Cyanophyceae</taxon>
        <taxon>Oscillatoriophycideae</taxon>
        <taxon>Oscillatoriales</taxon>
        <taxon>Microcoleaceae</taxon>
        <taxon>Microcoleus</taxon>
        <taxon>environmental samples</taxon>
    </lineage>
</organism>
<dbReference type="Gene3D" id="3.90.1570.10">
    <property type="entry name" value="tt1808, chain A"/>
    <property type="match status" value="1"/>
</dbReference>
<dbReference type="SUPFAM" id="SSF52980">
    <property type="entry name" value="Restriction endonuclease-like"/>
    <property type="match status" value="1"/>
</dbReference>
<evidence type="ECO:0000256" key="1">
    <source>
        <dbReference type="SAM" id="Coils"/>
    </source>
</evidence>
<dbReference type="CDD" id="cd06260">
    <property type="entry name" value="DUF820-like"/>
    <property type="match status" value="1"/>
</dbReference>
<accession>A0A6J4MT52</accession>
<gene>
    <name evidence="3" type="ORF">AVDCRST_MAG84-4055</name>
</gene>